<feature type="domain" description="ABM" evidence="1">
    <location>
        <begin position="2"/>
        <end position="91"/>
    </location>
</feature>
<evidence type="ECO:0000313" key="2">
    <source>
        <dbReference type="EMBL" id="GAE31087.1"/>
    </source>
</evidence>
<dbReference type="InterPro" id="IPR007138">
    <property type="entry name" value="ABM_dom"/>
</dbReference>
<dbReference type="AlphaFoldDB" id="W4QGP3"/>
<dbReference type="STRING" id="1236971.JCM9152_2527"/>
<dbReference type="PANTHER" id="PTHR33336:SF3">
    <property type="entry name" value="ABM DOMAIN-CONTAINING PROTEIN"/>
    <property type="match status" value="1"/>
</dbReference>
<dbReference type="SUPFAM" id="SSF54909">
    <property type="entry name" value="Dimeric alpha+beta barrel"/>
    <property type="match status" value="1"/>
</dbReference>
<comment type="caution">
    <text evidence="2">The sequence shown here is derived from an EMBL/GenBank/DDBJ whole genome shotgun (WGS) entry which is preliminary data.</text>
</comment>
<dbReference type="GO" id="GO:0003824">
    <property type="term" value="F:catalytic activity"/>
    <property type="evidence" value="ECO:0007669"/>
    <property type="project" value="TreeGrafter"/>
</dbReference>
<dbReference type="PROSITE" id="PS51725">
    <property type="entry name" value="ABM"/>
    <property type="match status" value="1"/>
</dbReference>
<reference evidence="2" key="1">
    <citation type="journal article" date="2014" name="Genome Announc.">
        <title>Draft Genome Sequences of Three Alkaliphilic Bacillus Strains, Bacillus wakoensis JCM 9140T, Bacillus akibai JCM 9157T, and Bacillus hemicellulosilyticus JCM 9152T.</title>
        <authorList>
            <person name="Yuki M."/>
            <person name="Oshima K."/>
            <person name="Suda W."/>
            <person name="Oshida Y."/>
            <person name="Kitamura K."/>
            <person name="Iida T."/>
            <person name="Hattori M."/>
            <person name="Ohkuma M."/>
        </authorList>
    </citation>
    <scope>NUCLEOTIDE SEQUENCE [LARGE SCALE GENOMIC DNA]</scope>
    <source>
        <strain evidence="2">JCM 9152</strain>
    </source>
</reference>
<name>W4QGP3_9BACI</name>
<dbReference type="EMBL" id="BAUU01000016">
    <property type="protein sequence ID" value="GAE31087.1"/>
    <property type="molecule type" value="Genomic_DNA"/>
</dbReference>
<dbReference type="OrthoDB" id="287932at2"/>
<sequence length="98" mass="11785">MYIIHAFLSVKREQREHFLRDVQPLIKYSQAEEGNIRYELYEQSSADNQFIMVEEWKSKEAIEFHFQTKHFVEFGEQSKDYMAAPPQIKQFAVQAEHD</sequence>
<dbReference type="RefSeq" id="WP_035344300.1">
    <property type="nucleotide sequence ID" value="NZ_BAUU01000016.1"/>
</dbReference>
<dbReference type="Proteomes" id="UP000018895">
    <property type="component" value="Unassembled WGS sequence"/>
</dbReference>
<dbReference type="PANTHER" id="PTHR33336">
    <property type="entry name" value="QUINOL MONOOXYGENASE YGIN-RELATED"/>
    <property type="match status" value="1"/>
</dbReference>
<dbReference type="InterPro" id="IPR050744">
    <property type="entry name" value="AI-2_Isomerase_LsrG"/>
</dbReference>
<dbReference type="Gene3D" id="3.30.70.100">
    <property type="match status" value="1"/>
</dbReference>
<keyword evidence="3" id="KW-1185">Reference proteome</keyword>
<dbReference type="Pfam" id="PF03992">
    <property type="entry name" value="ABM"/>
    <property type="match status" value="1"/>
</dbReference>
<gene>
    <name evidence="2" type="ORF">JCM9152_2527</name>
</gene>
<organism evidence="2 3">
    <name type="scientific">Halalkalibacter hemicellulosilyticusJCM 9152</name>
    <dbReference type="NCBI Taxonomy" id="1236971"/>
    <lineage>
        <taxon>Bacteria</taxon>
        <taxon>Bacillati</taxon>
        <taxon>Bacillota</taxon>
        <taxon>Bacilli</taxon>
        <taxon>Bacillales</taxon>
        <taxon>Bacillaceae</taxon>
        <taxon>Halalkalibacter</taxon>
    </lineage>
</organism>
<proteinExistence type="predicted"/>
<evidence type="ECO:0000259" key="1">
    <source>
        <dbReference type="PROSITE" id="PS51725"/>
    </source>
</evidence>
<dbReference type="InterPro" id="IPR011008">
    <property type="entry name" value="Dimeric_a/b-barrel"/>
</dbReference>
<protein>
    <recommendedName>
        <fullName evidence="1">ABM domain-containing protein</fullName>
    </recommendedName>
</protein>
<accession>W4QGP3</accession>
<evidence type="ECO:0000313" key="3">
    <source>
        <dbReference type="Proteomes" id="UP000018895"/>
    </source>
</evidence>